<dbReference type="Gene3D" id="2.60.120.10">
    <property type="entry name" value="Jelly Rolls"/>
    <property type="match status" value="1"/>
</dbReference>
<keyword evidence="3" id="KW-1185">Reference proteome</keyword>
<dbReference type="Proteomes" id="UP000243084">
    <property type="component" value="Unassembled WGS sequence"/>
</dbReference>
<evidence type="ECO:0000256" key="1">
    <source>
        <dbReference type="SAM" id="MobiDB-lite"/>
    </source>
</evidence>
<gene>
    <name evidence="2" type="ORF">SAMN05216229_1308</name>
</gene>
<evidence type="ECO:0000313" key="3">
    <source>
        <dbReference type="Proteomes" id="UP000243084"/>
    </source>
</evidence>
<dbReference type="PANTHER" id="PTHR37943:SF1">
    <property type="entry name" value="PROTEIN VES"/>
    <property type="match status" value="1"/>
</dbReference>
<dbReference type="EMBL" id="FOXM01000030">
    <property type="protein sequence ID" value="SFQ52602.1"/>
    <property type="molecule type" value="Genomic_DNA"/>
</dbReference>
<dbReference type="Pfam" id="PF05962">
    <property type="entry name" value="HutD"/>
    <property type="match status" value="1"/>
</dbReference>
<proteinExistence type="predicted"/>
<name>A0A1I5Z825_9GAMM</name>
<dbReference type="PANTHER" id="PTHR37943">
    <property type="entry name" value="PROTEIN VES"/>
    <property type="match status" value="1"/>
</dbReference>
<protein>
    <recommendedName>
        <fullName evidence="4">HutD protein</fullName>
    </recommendedName>
</protein>
<dbReference type="InterPro" id="IPR011051">
    <property type="entry name" value="RmlC_Cupin_sf"/>
</dbReference>
<dbReference type="InterPro" id="IPR010282">
    <property type="entry name" value="Uncharacterised_HutD/Ves"/>
</dbReference>
<dbReference type="CDD" id="cd20293">
    <property type="entry name" value="cupin_HutD_N"/>
    <property type="match status" value="1"/>
</dbReference>
<sequence length="195" mass="20509">MHRFSLAAAPRRPWKNGGGETRELAVAPPGAGLDDFDWRLSCAQVANGGPFSAFPGVDRSLAVLDGAGLRLECADGATHLLSAESAPLAFPGELAVTATLPGGPVGDFNLMTRRARWTHHLQRLRLCGEWPLAADADLTLVYCAAGVGLDCWLAGGRELRLAAGEGVLLDALVDGAATLMAPQVCKVLLGRLWRC</sequence>
<dbReference type="AlphaFoldDB" id="A0A1I5Z825"/>
<dbReference type="RefSeq" id="WP_092435692.1">
    <property type="nucleotide sequence ID" value="NZ_FOXM01000030.1"/>
</dbReference>
<dbReference type="SUPFAM" id="SSF51182">
    <property type="entry name" value="RmlC-like cupins"/>
    <property type="match status" value="1"/>
</dbReference>
<evidence type="ECO:0008006" key="4">
    <source>
        <dbReference type="Google" id="ProtNLM"/>
    </source>
</evidence>
<reference evidence="3" key="1">
    <citation type="submission" date="2016-10" db="EMBL/GenBank/DDBJ databases">
        <authorList>
            <person name="Varghese N."/>
            <person name="Submissions S."/>
        </authorList>
    </citation>
    <scope>NUCLEOTIDE SEQUENCE [LARGE SCALE GENOMIC DNA]</scope>
    <source>
        <strain evidence="3">JCM 18195</strain>
    </source>
</reference>
<feature type="region of interest" description="Disordered" evidence="1">
    <location>
        <begin position="1"/>
        <end position="21"/>
    </location>
</feature>
<organism evidence="2 3">
    <name type="scientific">Geopseudomonas sagittaria</name>
    <dbReference type="NCBI Taxonomy" id="1135990"/>
    <lineage>
        <taxon>Bacteria</taxon>
        <taxon>Pseudomonadati</taxon>
        <taxon>Pseudomonadota</taxon>
        <taxon>Gammaproteobacteria</taxon>
        <taxon>Pseudomonadales</taxon>
        <taxon>Pseudomonadaceae</taxon>
        <taxon>Geopseudomonas</taxon>
    </lineage>
</organism>
<evidence type="ECO:0000313" key="2">
    <source>
        <dbReference type="EMBL" id="SFQ52602.1"/>
    </source>
</evidence>
<dbReference type="OrthoDB" id="9800082at2"/>
<dbReference type="InterPro" id="IPR014710">
    <property type="entry name" value="RmlC-like_jellyroll"/>
</dbReference>
<accession>A0A1I5Z825</accession>